<evidence type="ECO:0000313" key="2">
    <source>
        <dbReference type="Proteomes" id="UP000712007"/>
    </source>
</evidence>
<sequence length="70" mass="8188">MATIQEQMAKELSDRIDRVIDRNETEIYIDRESAKRAAKILADLSLDKGSIEGLSERYIESIKDILHYYR</sequence>
<evidence type="ECO:0000313" key="1">
    <source>
        <dbReference type="EMBL" id="MBO8440424.1"/>
    </source>
</evidence>
<dbReference type="AlphaFoldDB" id="A0A940DND9"/>
<reference evidence="1" key="1">
    <citation type="submission" date="2020-10" db="EMBL/GenBank/DDBJ databases">
        <authorList>
            <person name="Gilroy R."/>
        </authorList>
    </citation>
    <scope>NUCLEOTIDE SEQUENCE</scope>
    <source>
        <strain evidence="1">3924</strain>
    </source>
</reference>
<organism evidence="1 2">
    <name type="scientific">Candidatus Aphodosoma intestinipullorum</name>
    <dbReference type="NCBI Taxonomy" id="2840674"/>
    <lineage>
        <taxon>Bacteria</taxon>
        <taxon>Pseudomonadati</taxon>
        <taxon>Bacteroidota</taxon>
        <taxon>Bacteroidia</taxon>
        <taxon>Bacteroidales</taxon>
        <taxon>Candidatus Aphodosoma</taxon>
    </lineage>
</organism>
<gene>
    <name evidence="1" type="ORF">IAC51_07225</name>
</gene>
<proteinExistence type="predicted"/>
<name>A0A940DND9_9BACT</name>
<dbReference type="EMBL" id="JADIMV010000127">
    <property type="protein sequence ID" value="MBO8440424.1"/>
    <property type="molecule type" value="Genomic_DNA"/>
</dbReference>
<comment type="caution">
    <text evidence="1">The sequence shown here is derived from an EMBL/GenBank/DDBJ whole genome shotgun (WGS) entry which is preliminary data.</text>
</comment>
<reference evidence="1" key="2">
    <citation type="journal article" date="2021" name="PeerJ">
        <title>Extensive microbial diversity within the chicken gut microbiome revealed by metagenomics and culture.</title>
        <authorList>
            <person name="Gilroy R."/>
            <person name="Ravi A."/>
            <person name="Getino M."/>
            <person name="Pursley I."/>
            <person name="Horton D.L."/>
            <person name="Alikhan N.F."/>
            <person name="Baker D."/>
            <person name="Gharbi K."/>
            <person name="Hall N."/>
            <person name="Watson M."/>
            <person name="Adriaenssens E.M."/>
            <person name="Foster-Nyarko E."/>
            <person name="Jarju S."/>
            <person name="Secka A."/>
            <person name="Antonio M."/>
            <person name="Oren A."/>
            <person name="Chaudhuri R.R."/>
            <person name="La Ragione R."/>
            <person name="Hildebrand F."/>
            <person name="Pallen M.J."/>
        </authorList>
    </citation>
    <scope>NUCLEOTIDE SEQUENCE</scope>
    <source>
        <strain evidence="1">3924</strain>
    </source>
</reference>
<dbReference type="Proteomes" id="UP000712007">
    <property type="component" value="Unassembled WGS sequence"/>
</dbReference>
<accession>A0A940DND9</accession>
<protein>
    <submittedName>
        <fullName evidence="1">Uncharacterized protein</fullName>
    </submittedName>
</protein>